<accession>A0ABR1SCH2</accession>
<name>A0ABR1SCH2_9PEZI</name>
<proteinExistence type="predicted"/>
<dbReference type="EMBL" id="JAQQWK010000010">
    <property type="protein sequence ID" value="KAK8029528.1"/>
    <property type="molecule type" value="Genomic_DNA"/>
</dbReference>
<evidence type="ECO:0000256" key="1">
    <source>
        <dbReference type="SAM" id="MobiDB-lite"/>
    </source>
</evidence>
<dbReference type="Proteomes" id="UP001444661">
    <property type="component" value="Unassembled WGS sequence"/>
</dbReference>
<feature type="compositionally biased region" description="Polar residues" evidence="1">
    <location>
        <begin position="387"/>
        <end position="405"/>
    </location>
</feature>
<organism evidence="2 3">
    <name type="scientific">Apiospora rasikravindrae</name>
    <dbReference type="NCBI Taxonomy" id="990691"/>
    <lineage>
        <taxon>Eukaryota</taxon>
        <taxon>Fungi</taxon>
        <taxon>Dikarya</taxon>
        <taxon>Ascomycota</taxon>
        <taxon>Pezizomycotina</taxon>
        <taxon>Sordariomycetes</taxon>
        <taxon>Xylariomycetidae</taxon>
        <taxon>Amphisphaeriales</taxon>
        <taxon>Apiosporaceae</taxon>
        <taxon>Apiospora</taxon>
    </lineage>
</organism>
<dbReference type="PANTHER" id="PTHR35179">
    <property type="entry name" value="PROTEIN CBG02620"/>
    <property type="match status" value="1"/>
</dbReference>
<evidence type="ECO:0008006" key="4">
    <source>
        <dbReference type="Google" id="ProtNLM"/>
    </source>
</evidence>
<dbReference type="PANTHER" id="PTHR35179:SF2">
    <property type="entry name" value="START DOMAIN-CONTAINING PROTEIN"/>
    <property type="match status" value="1"/>
</dbReference>
<gene>
    <name evidence="2" type="ORF">PG993_010819</name>
</gene>
<evidence type="ECO:0000313" key="2">
    <source>
        <dbReference type="EMBL" id="KAK8029528.1"/>
    </source>
</evidence>
<keyword evidence="3" id="KW-1185">Reference proteome</keyword>
<reference evidence="2 3" key="1">
    <citation type="submission" date="2023-01" db="EMBL/GenBank/DDBJ databases">
        <title>Analysis of 21 Apiospora genomes using comparative genomics revels a genus with tremendous synthesis potential of carbohydrate active enzymes and secondary metabolites.</title>
        <authorList>
            <person name="Sorensen T."/>
        </authorList>
    </citation>
    <scope>NUCLEOTIDE SEQUENCE [LARGE SCALE GENOMIC DNA]</scope>
    <source>
        <strain evidence="2 3">CBS 33761</strain>
    </source>
</reference>
<feature type="region of interest" description="Disordered" evidence="1">
    <location>
        <begin position="375"/>
        <end position="411"/>
    </location>
</feature>
<protein>
    <recommendedName>
        <fullName evidence="4">Geranylgeranyl pyrophosphate synthetase</fullName>
    </recommendedName>
</protein>
<sequence>MATIARNDLQGDGAVANITNVHHLASYSWIESLTPTIAVPGIPAKWSPPNRIKRLPKDSGLIYISQNAARHPDSPLEPLFRALYMTDPAFEMRSVDLISDRNNLRKLLSFVDSSSSQKGLERFTIDVEVTGGTVIFSRTETQTTEIIAPHEFKGFGHEFEKAYTTCAIGDSTGHHRIVSYCLGGMRLMVRYEVDGYVDEDCSLPGRNKTMGDEADLSALLGNMSLSTTHDLFPVKAATKLPGSKLTIRQEGREVPIESTLEIKTRVAHKPLSITDVASQLWLSQTPKLVRAYHRQGMFQQTQVEDVTMELKDWKRSHQIVLNKFVFLLEKILKVVKGIGGRAVVEYNPTADSMVVRPVEGKPMLPEDLYERWRHSDLKSLPNRKKPSSNSAMTDGLPGSTSTVGLSSGEGN</sequence>
<evidence type="ECO:0000313" key="3">
    <source>
        <dbReference type="Proteomes" id="UP001444661"/>
    </source>
</evidence>
<comment type="caution">
    <text evidence="2">The sequence shown here is derived from an EMBL/GenBank/DDBJ whole genome shotgun (WGS) entry which is preliminary data.</text>
</comment>